<evidence type="ECO:0000313" key="5">
    <source>
        <dbReference type="Proteomes" id="UP000030748"/>
    </source>
</evidence>
<dbReference type="Pfam" id="PF03168">
    <property type="entry name" value="LEA_2"/>
    <property type="match status" value="1"/>
</dbReference>
<organism evidence="4 5">
    <name type="scientific">Erythranthe guttata</name>
    <name type="common">Yellow monkey flower</name>
    <name type="synonym">Mimulus guttatus</name>
    <dbReference type="NCBI Taxonomy" id="4155"/>
    <lineage>
        <taxon>Eukaryota</taxon>
        <taxon>Viridiplantae</taxon>
        <taxon>Streptophyta</taxon>
        <taxon>Embryophyta</taxon>
        <taxon>Tracheophyta</taxon>
        <taxon>Spermatophyta</taxon>
        <taxon>Magnoliopsida</taxon>
        <taxon>eudicotyledons</taxon>
        <taxon>Gunneridae</taxon>
        <taxon>Pentapetalae</taxon>
        <taxon>asterids</taxon>
        <taxon>lamiids</taxon>
        <taxon>Lamiales</taxon>
        <taxon>Phrymaceae</taxon>
        <taxon>Erythranthe</taxon>
    </lineage>
</organism>
<protein>
    <recommendedName>
        <fullName evidence="3">Late embryogenesis abundant protein LEA-2 subgroup domain-containing protein</fullName>
    </recommendedName>
</protein>
<evidence type="ECO:0000313" key="4">
    <source>
        <dbReference type="EMBL" id="EYU23414.1"/>
    </source>
</evidence>
<gene>
    <name evidence="4" type="ORF">MIMGU_mgv1a020543mg</name>
</gene>
<keyword evidence="2" id="KW-0812">Transmembrane</keyword>
<dbReference type="EMBL" id="KI632162">
    <property type="protein sequence ID" value="EYU23414.1"/>
    <property type="molecule type" value="Genomic_DNA"/>
</dbReference>
<keyword evidence="5" id="KW-1185">Reference proteome</keyword>
<evidence type="ECO:0000259" key="3">
    <source>
        <dbReference type="Pfam" id="PF03168"/>
    </source>
</evidence>
<dbReference type="STRING" id="4155.A0A022Q715"/>
<dbReference type="KEGG" id="egt:105973645"/>
<sequence>MEEESHRIINPYIKSDEEEFTTTTKNNRRGKGGGSSKCLVYILVAVVLQSVAFLVFGLVALRISNPSLRLSSAAVAVLRHDSASLNMTVVAGIRLRNPNFGDFEFNGGSASLLYGEATVGVASIYGGRVGRRDKKEINVTMEVIGGGGGGELVKLRSMAELRGEVRVVKIVKRRRIAFMNCTMDLNLTSQAFQDLSCQ</sequence>
<feature type="transmembrane region" description="Helical" evidence="2">
    <location>
        <begin position="38"/>
        <end position="61"/>
    </location>
</feature>
<feature type="domain" description="Late embryogenesis abundant protein LEA-2 subgroup" evidence="3">
    <location>
        <begin position="93"/>
        <end position="176"/>
    </location>
</feature>
<proteinExistence type="predicted"/>
<accession>A0A022Q715</accession>
<dbReference type="eggNOG" id="ENOG502S144">
    <property type="taxonomic scope" value="Eukaryota"/>
</dbReference>
<dbReference type="InterPro" id="IPR055301">
    <property type="entry name" value="Lea14-like_2"/>
</dbReference>
<dbReference type="GO" id="GO:0005524">
    <property type="term" value="F:ATP binding"/>
    <property type="evidence" value="ECO:0007669"/>
    <property type="project" value="UniProtKB-UniRule"/>
</dbReference>
<dbReference type="PROSITE" id="PS00107">
    <property type="entry name" value="PROTEIN_KINASE_ATP"/>
    <property type="match status" value="1"/>
</dbReference>
<name>A0A022Q715_ERYGU</name>
<dbReference type="OrthoDB" id="1894389at2759"/>
<dbReference type="InterPro" id="IPR004864">
    <property type="entry name" value="LEA_2"/>
</dbReference>
<dbReference type="PANTHER" id="PTHR31852">
    <property type="entry name" value="LATE EMBRYOGENESIS ABUNDANT (LEA) HYDROXYPROLINE-RICH GLYCOPROTEIN FAMILY"/>
    <property type="match status" value="1"/>
</dbReference>
<keyword evidence="2" id="KW-0472">Membrane</keyword>
<dbReference type="PhylomeDB" id="A0A022Q715"/>
<evidence type="ECO:0000256" key="2">
    <source>
        <dbReference type="SAM" id="Phobius"/>
    </source>
</evidence>
<dbReference type="OMA" id="SDINSRM"/>
<keyword evidence="1" id="KW-0067">ATP-binding</keyword>
<keyword evidence="1" id="KW-0547">Nucleotide-binding</keyword>
<keyword evidence="2" id="KW-1133">Transmembrane helix</keyword>
<dbReference type="Proteomes" id="UP000030748">
    <property type="component" value="Unassembled WGS sequence"/>
</dbReference>
<dbReference type="InterPro" id="IPR017441">
    <property type="entry name" value="Protein_kinase_ATP_BS"/>
</dbReference>
<evidence type="ECO:0000256" key="1">
    <source>
        <dbReference type="PROSITE-ProRule" id="PRU10141"/>
    </source>
</evidence>
<dbReference type="AlphaFoldDB" id="A0A022Q715"/>
<reference evidence="4 5" key="1">
    <citation type="journal article" date="2013" name="Proc. Natl. Acad. Sci. U.S.A.">
        <title>Fine-scale variation in meiotic recombination in Mimulus inferred from population shotgun sequencing.</title>
        <authorList>
            <person name="Hellsten U."/>
            <person name="Wright K.M."/>
            <person name="Jenkins J."/>
            <person name="Shu S."/>
            <person name="Yuan Y."/>
            <person name="Wessler S.R."/>
            <person name="Schmutz J."/>
            <person name="Willis J.H."/>
            <person name="Rokhsar D.S."/>
        </authorList>
    </citation>
    <scope>NUCLEOTIDE SEQUENCE [LARGE SCALE GENOMIC DNA]</scope>
    <source>
        <strain evidence="5">cv. DUN x IM62</strain>
    </source>
</reference>
<feature type="binding site" evidence="1">
    <location>
        <position position="169"/>
    </location>
    <ligand>
        <name>ATP</name>
        <dbReference type="ChEBI" id="CHEBI:30616"/>
    </ligand>
</feature>